<dbReference type="AlphaFoldDB" id="A0A6I2KWH8"/>
<reference evidence="1 2" key="1">
    <citation type="submission" date="2019-11" db="EMBL/GenBank/DDBJ databases">
        <title>Novel species isolated from a subtropical stream in China.</title>
        <authorList>
            <person name="Lu H."/>
        </authorList>
    </citation>
    <scope>NUCLEOTIDE SEQUENCE [LARGE SCALE GENOMIC DNA]</scope>
    <source>
        <strain evidence="1 2">FT80W</strain>
    </source>
</reference>
<keyword evidence="2" id="KW-1185">Reference proteome</keyword>
<gene>
    <name evidence="1" type="ORF">GJ699_10855</name>
</gene>
<proteinExistence type="predicted"/>
<comment type="caution">
    <text evidence="1">The sequence shown here is derived from an EMBL/GenBank/DDBJ whole genome shotgun (WGS) entry which is preliminary data.</text>
</comment>
<organism evidence="1 2">
    <name type="scientific">Duganella guangzhouensis</name>
    <dbReference type="NCBI Taxonomy" id="2666084"/>
    <lineage>
        <taxon>Bacteria</taxon>
        <taxon>Pseudomonadati</taxon>
        <taxon>Pseudomonadota</taxon>
        <taxon>Betaproteobacteria</taxon>
        <taxon>Burkholderiales</taxon>
        <taxon>Oxalobacteraceae</taxon>
        <taxon>Telluria group</taxon>
        <taxon>Duganella</taxon>
    </lineage>
</organism>
<dbReference type="RefSeq" id="WP_154376008.1">
    <property type="nucleotide sequence ID" value="NZ_WKJK01000005.1"/>
</dbReference>
<dbReference type="EMBL" id="WKJK01000005">
    <property type="protein sequence ID" value="MRW90485.1"/>
    <property type="molecule type" value="Genomic_DNA"/>
</dbReference>
<accession>A0A6I2KWH8</accession>
<protein>
    <submittedName>
        <fullName evidence="1">Uncharacterized protein</fullName>
    </submittedName>
</protein>
<sequence>MGTKRKKSTAGLVIEEDGPQLKTVKFGSVTVTGPAPSAEEVQRNVVEAQKSLARALRRMLRPGIDLPQPPDIPFFHADPDIPGRIIRKLNGVIESGTIVNGKFRAAK</sequence>
<evidence type="ECO:0000313" key="2">
    <source>
        <dbReference type="Proteomes" id="UP000433309"/>
    </source>
</evidence>
<dbReference type="Proteomes" id="UP000433309">
    <property type="component" value="Unassembled WGS sequence"/>
</dbReference>
<name>A0A6I2KWH8_9BURK</name>
<evidence type="ECO:0000313" key="1">
    <source>
        <dbReference type="EMBL" id="MRW90485.1"/>
    </source>
</evidence>